<keyword evidence="1" id="KW-0597">Phosphoprotein</keyword>
<evidence type="ECO:0000259" key="3">
    <source>
        <dbReference type="PROSITE" id="PS50110"/>
    </source>
</evidence>
<dbReference type="PANTHER" id="PTHR44591">
    <property type="entry name" value="STRESS RESPONSE REGULATOR PROTEIN 1"/>
    <property type="match status" value="1"/>
</dbReference>
<gene>
    <name evidence="4" type="ORF">J2I46_14150</name>
</gene>
<dbReference type="PROSITE" id="PS50110">
    <property type="entry name" value="RESPONSE_REGULATORY"/>
    <property type="match status" value="1"/>
</dbReference>
<proteinExistence type="predicted"/>
<evidence type="ECO:0000313" key="5">
    <source>
        <dbReference type="Proteomes" id="UP000664628"/>
    </source>
</evidence>
<dbReference type="InterPro" id="IPR001789">
    <property type="entry name" value="Sig_transdc_resp-reg_receiver"/>
</dbReference>
<dbReference type="Pfam" id="PF00072">
    <property type="entry name" value="Response_reg"/>
    <property type="match status" value="1"/>
</dbReference>
<dbReference type="InterPro" id="IPR050595">
    <property type="entry name" value="Bact_response_regulator"/>
</dbReference>
<keyword evidence="5" id="KW-1185">Reference proteome</keyword>
<dbReference type="SUPFAM" id="SSF52172">
    <property type="entry name" value="CheY-like"/>
    <property type="match status" value="1"/>
</dbReference>
<comment type="caution">
    <text evidence="4">The sequence shown here is derived from an EMBL/GenBank/DDBJ whole genome shotgun (WGS) entry which is preliminary data.</text>
</comment>
<dbReference type="EMBL" id="JAFMYW010000003">
    <property type="protein sequence ID" value="MBO0949734.1"/>
    <property type="molecule type" value="Genomic_DNA"/>
</dbReference>
<reference evidence="4 5" key="1">
    <citation type="submission" date="2021-03" db="EMBL/GenBank/DDBJ databases">
        <title>Fibrella sp. HMF5405 genome sequencing and assembly.</title>
        <authorList>
            <person name="Kang H."/>
            <person name="Kim H."/>
            <person name="Bae S."/>
            <person name="Joh K."/>
        </authorList>
    </citation>
    <scope>NUCLEOTIDE SEQUENCE [LARGE SCALE GENOMIC DNA]</scope>
    <source>
        <strain evidence="4 5">HMF5405</strain>
    </source>
</reference>
<comment type="caution">
    <text evidence="2">Lacks conserved residue(s) required for the propagation of feature annotation.</text>
</comment>
<feature type="domain" description="Response regulatory" evidence="3">
    <location>
        <begin position="12"/>
        <end position="131"/>
    </location>
</feature>
<evidence type="ECO:0000256" key="1">
    <source>
        <dbReference type="ARBA" id="ARBA00022553"/>
    </source>
</evidence>
<evidence type="ECO:0000256" key="2">
    <source>
        <dbReference type="PROSITE-ProRule" id="PRU00169"/>
    </source>
</evidence>
<evidence type="ECO:0000313" key="4">
    <source>
        <dbReference type="EMBL" id="MBO0949734.1"/>
    </source>
</evidence>
<dbReference type="RefSeq" id="WP_207329666.1">
    <property type="nucleotide sequence ID" value="NZ_JAFMYW010000003.1"/>
</dbReference>
<organism evidence="4 5">
    <name type="scientific">Fibrella forsythiae</name>
    <dbReference type="NCBI Taxonomy" id="2817061"/>
    <lineage>
        <taxon>Bacteria</taxon>
        <taxon>Pseudomonadati</taxon>
        <taxon>Bacteroidota</taxon>
        <taxon>Cytophagia</taxon>
        <taxon>Cytophagales</taxon>
        <taxon>Spirosomataceae</taxon>
        <taxon>Fibrella</taxon>
    </lineage>
</organism>
<dbReference type="SMART" id="SM00448">
    <property type="entry name" value="REC"/>
    <property type="match status" value="1"/>
</dbReference>
<dbReference type="Gene3D" id="3.40.50.2300">
    <property type="match status" value="1"/>
</dbReference>
<dbReference type="PANTHER" id="PTHR44591:SF3">
    <property type="entry name" value="RESPONSE REGULATORY DOMAIN-CONTAINING PROTEIN"/>
    <property type="match status" value="1"/>
</dbReference>
<dbReference type="InterPro" id="IPR011006">
    <property type="entry name" value="CheY-like_superfamily"/>
</dbReference>
<accession>A0ABS3JI97</accession>
<dbReference type="Proteomes" id="UP000664628">
    <property type="component" value="Unassembled WGS sequence"/>
</dbReference>
<sequence>MESEHKPVGKPIVIAIDESVTYRDLLRQVFTYFLPDYELRLFRDGQALLTAPIDGNRPGLVVLGASAQPGAGYELMRLLRQQACWQHVPMVMMGNEEGPDAVAACYGAGANSFLIKPLSLEPIRKVFETVCHYWFKVHQHTPV</sequence>
<protein>
    <submittedName>
        <fullName evidence="4">Response regulator</fullName>
    </submittedName>
</protein>
<name>A0ABS3JI97_9BACT</name>